<dbReference type="Pfam" id="PF23771">
    <property type="entry name" value="DUF7168"/>
    <property type="match status" value="1"/>
</dbReference>
<name>A0ABS0LMV3_9LACT</name>
<dbReference type="InterPro" id="IPR024498">
    <property type="entry name" value="DUF2786"/>
</dbReference>
<feature type="domain" description="DUF2786" evidence="1">
    <location>
        <begin position="7"/>
        <end position="46"/>
    </location>
</feature>
<organism evidence="3 4">
    <name type="scientific">Facklamia lactis</name>
    <dbReference type="NCBI Taxonomy" id="2749967"/>
    <lineage>
        <taxon>Bacteria</taxon>
        <taxon>Bacillati</taxon>
        <taxon>Bacillota</taxon>
        <taxon>Bacilli</taxon>
        <taxon>Lactobacillales</taxon>
        <taxon>Aerococcaceae</taxon>
        <taxon>Facklamia</taxon>
    </lineage>
</organism>
<dbReference type="Pfam" id="PF10979">
    <property type="entry name" value="DUF2786"/>
    <property type="match status" value="1"/>
</dbReference>
<evidence type="ECO:0000259" key="1">
    <source>
        <dbReference type="Pfam" id="PF10979"/>
    </source>
</evidence>
<sequence>MSEINQKILAKIQNLLSLAEDGGNDEESQTALLMAQKLMLKHRISQDNLSDTVQEEIVLKSLSVYKRLYWWEKSLIRIIADNFRCMFYIQSNRLPHQNSVQRKIVLMGYPEDVELAYEMFHLAADTMKYYSKIHIQQLNEVEMRNPDKANLRKSYYQGFMDGLKEKFNLQMQAMRQENEKYALIIKTPKEVEDKFHQEITGRLSFSQPKLNRENHAYHDGFEKGKNVNLNQHQLND</sequence>
<evidence type="ECO:0000259" key="2">
    <source>
        <dbReference type="Pfam" id="PF23771"/>
    </source>
</evidence>
<gene>
    <name evidence="3" type="ORF">HZY91_00900</name>
</gene>
<reference evidence="3 4" key="1">
    <citation type="submission" date="2020-07" db="EMBL/GenBank/DDBJ databases">
        <title>Facklamia lactis sp. nov., isolated from raw milk.</title>
        <authorList>
            <person name="Doll E.V."/>
            <person name="Huptas C."/>
            <person name="Staib L."/>
            <person name="Wenning M."/>
            <person name="Scherer S."/>
        </authorList>
    </citation>
    <scope>NUCLEOTIDE SEQUENCE [LARGE SCALE GENOMIC DNA]</scope>
    <source>
        <strain evidence="3 4">DSM 111018</strain>
    </source>
</reference>
<evidence type="ECO:0000313" key="4">
    <source>
        <dbReference type="Proteomes" id="UP000721415"/>
    </source>
</evidence>
<dbReference type="InterPro" id="IPR055592">
    <property type="entry name" value="DUF7168"/>
</dbReference>
<dbReference type="EMBL" id="JACBXQ010000001">
    <property type="protein sequence ID" value="MBG9985448.1"/>
    <property type="molecule type" value="Genomic_DNA"/>
</dbReference>
<dbReference type="RefSeq" id="WP_197113716.1">
    <property type="nucleotide sequence ID" value="NZ_JACBXQ010000001.1"/>
</dbReference>
<feature type="domain" description="DUF7168" evidence="2">
    <location>
        <begin position="60"/>
        <end position="185"/>
    </location>
</feature>
<evidence type="ECO:0000313" key="3">
    <source>
        <dbReference type="EMBL" id="MBG9985448.1"/>
    </source>
</evidence>
<dbReference type="Proteomes" id="UP000721415">
    <property type="component" value="Unassembled WGS sequence"/>
</dbReference>
<proteinExistence type="predicted"/>
<accession>A0ABS0LMV3</accession>
<protein>
    <submittedName>
        <fullName evidence="3">DUF2786 domain-containing protein</fullName>
    </submittedName>
</protein>
<keyword evidence="4" id="KW-1185">Reference proteome</keyword>
<comment type="caution">
    <text evidence="3">The sequence shown here is derived from an EMBL/GenBank/DDBJ whole genome shotgun (WGS) entry which is preliminary data.</text>
</comment>